<dbReference type="SUPFAM" id="SSF49417">
    <property type="entry name" value="p53-like transcription factors"/>
    <property type="match status" value="1"/>
</dbReference>
<evidence type="ECO:0000313" key="9">
    <source>
        <dbReference type="Proteomes" id="UP000094527"/>
    </source>
</evidence>
<accession>A0A1D2NCS6</accession>
<evidence type="ECO:0000256" key="1">
    <source>
        <dbReference type="ARBA" id="ARBA00023015"/>
    </source>
</evidence>
<feature type="compositionally biased region" description="Low complexity" evidence="6">
    <location>
        <begin position="506"/>
        <end position="520"/>
    </location>
</feature>
<comment type="caution">
    <text evidence="8">The sequence shown here is derived from an EMBL/GenBank/DDBJ whole genome shotgun (WGS) entry which is preliminary data.</text>
</comment>
<keyword evidence="1" id="KW-0805">Transcription regulation</keyword>
<name>A0A1D2NCS6_ORCCI</name>
<feature type="compositionally biased region" description="Low complexity" evidence="6">
    <location>
        <begin position="329"/>
        <end position="338"/>
    </location>
</feature>
<evidence type="ECO:0000256" key="6">
    <source>
        <dbReference type="SAM" id="MobiDB-lite"/>
    </source>
</evidence>
<keyword evidence="4 5" id="KW-0539">Nucleus</keyword>
<dbReference type="GO" id="GO:0000981">
    <property type="term" value="F:DNA-binding transcription factor activity, RNA polymerase II-specific"/>
    <property type="evidence" value="ECO:0007669"/>
    <property type="project" value="TreeGrafter"/>
</dbReference>
<keyword evidence="2 5" id="KW-0238">DNA-binding</keyword>
<dbReference type="GO" id="GO:0001708">
    <property type="term" value="P:cell fate specification"/>
    <property type="evidence" value="ECO:0007669"/>
    <property type="project" value="TreeGrafter"/>
</dbReference>
<protein>
    <submittedName>
        <fullName evidence="8">T-box transcription factor TBX20</fullName>
    </submittedName>
</protein>
<dbReference type="GO" id="GO:0045893">
    <property type="term" value="P:positive regulation of DNA-templated transcription"/>
    <property type="evidence" value="ECO:0007669"/>
    <property type="project" value="InterPro"/>
</dbReference>
<dbReference type="PANTHER" id="PTHR11267">
    <property type="entry name" value="T-BOX PROTEIN-RELATED"/>
    <property type="match status" value="1"/>
</dbReference>
<keyword evidence="3" id="KW-0804">Transcription</keyword>
<dbReference type="InterPro" id="IPR008967">
    <property type="entry name" value="p53-like_TF_DNA-bd_sf"/>
</dbReference>
<dbReference type="Pfam" id="PF00907">
    <property type="entry name" value="T-box"/>
    <property type="match status" value="1"/>
</dbReference>
<dbReference type="GO" id="GO:0005634">
    <property type="term" value="C:nucleus"/>
    <property type="evidence" value="ECO:0007669"/>
    <property type="project" value="UniProtKB-SubCell"/>
</dbReference>
<dbReference type="Proteomes" id="UP000094527">
    <property type="component" value="Unassembled WGS sequence"/>
</dbReference>
<keyword evidence="9" id="KW-1185">Reference proteome</keyword>
<dbReference type="GO" id="GO:0000785">
    <property type="term" value="C:chromatin"/>
    <property type="evidence" value="ECO:0007669"/>
    <property type="project" value="TreeGrafter"/>
</dbReference>
<evidence type="ECO:0000256" key="4">
    <source>
        <dbReference type="ARBA" id="ARBA00023242"/>
    </source>
</evidence>
<dbReference type="GO" id="GO:0007507">
    <property type="term" value="P:heart development"/>
    <property type="evidence" value="ECO:0007669"/>
    <property type="project" value="TreeGrafter"/>
</dbReference>
<comment type="caution">
    <text evidence="5">Lacks conserved residue(s) required for the propagation of feature annotation.</text>
</comment>
<comment type="subcellular location">
    <subcellularLocation>
        <location evidence="5">Nucleus</location>
    </subcellularLocation>
</comment>
<dbReference type="SMART" id="SM00425">
    <property type="entry name" value="TBOX"/>
    <property type="match status" value="1"/>
</dbReference>
<dbReference type="Gene3D" id="2.60.40.820">
    <property type="entry name" value="Transcription factor, T-box"/>
    <property type="match status" value="1"/>
</dbReference>
<feature type="domain" description="T-box" evidence="7">
    <location>
        <begin position="23"/>
        <end position="188"/>
    </location>
</feature>
<dbReference type="InterPro" id="IPR046360">
    <property type="entry name" value="T-box_DNA-bd"/>
</dbReference>
<evidence type="ECO:0000259" key="7">
    <source>
        <dbReference type="PROSITE" id="PS50252"/>
    </source>
</evidence>
<organism evidence="8 9">
    <name type="scientific">Orchesella cincta</name>
    <name type="common">Springtail</name>
    <name type="synonym">Podura cincta</name>
    <dbReference type="NCBI Taxonomy" id="48709"/>
    <lineage>
        <taxon>Eukaryota</taxon>
        <taxon>Metazoa</taxon>
        <taxon>Ecdysozoa</taxon>
        <taxon>Arthropoda</taxon>
        <taxon>Hexapoda</taxon>
        <taxon>Collembola</taxon>
        <taxon>Entomobryomorpha</taxon>
        <taxon>Entomobryoidea</taxon>
        <taxon>Orchesellidae</taxon>
        <taxon>Orchesellinae</taxon>
        <taxon>Orchesella</taxon>
    </lineage>
</organism>
<gene>
    <name evidence="8" type="ORF">Ocin01_03638</name>
</gene>
<feature type="region of interest" description="Disordered" evidence="6">
    <location>
        <begin position="407"/>
        <end position="529"/>
    </location>
</feature>
<evidence type="ECO:0000313" key="8">
    <source>
        <dbReference type="EMBL" id="ODN03063.1"/>
    </source>
</evidence>
<dbReference type="GO" id="GO:0000978">
    <property type="term" value="F:RNA polymerase II cis-regulatory region sequence-specific DNA binding"/>
    <property type="evidence" value="ECO:0007669"/>
    <property type="project" value="InterPro"/>
</dbReference>
<sequence length="529" mass="56162">MIGFLGLYVTCLAYKSFFNSHCRRMFPTVRSSFSGLNCDQRYAVLLDIVPVDNKRYRYAYHRSSWLVAGKADPPAPARIYIHPDSPFTGEQLKKQIVSFEKVKLTNNEMDKHGHLVLNSMHRYQPRIHLVKWREGMMASGAFVSDLESEYFRTFIFPETVFTAVTAYQNQLITKLKIDSNPFAKGFRDSSRLTEFERETMESMLVDQHMRPPGLRPFDLEMASTQLTMEEKALLQARIQLLGLRTPFPGQVNPHAMSPNFSNTMNHLNSMGLHGAGGFSHFGPPAGSPPGNHSAAARISEAAAAAAAANALNLNGSLSQLYAMAAASSSANQGANSPGSRGGGNMGSPGGGNPGGNSPGGQQVPLPIQLWTQWASLHGLAPLAPTLLAHHAQLAAAMAAVSSASSVTTSPNHLSLHQSNSGGMPPGRPLSNGSSNNCPPGSNIGPSGEPLPRLPRPMYPGVGGPTPSSPLSGVHRYSPYTIPINNSANRSHHLSGGGGGGGGGSVGSLSSNKSPSPIGSPDSLRDEVLS</sequence>
<dbReference type="EMBL" id="LJIJ01000088">
    <property type="protein sequence ID" value="ODN03063.1"/>
    <property type="molecule type" value="Genomic_DNA"/>
</dbReference>
<dbReference type="STRING" id="48709.A0A1D2NCS6"/>
<feature type="compositionally biased region" description="Gly residues" evidence="6">
    <location>
        <begin position="494"/>
        <end position="505"/>
    </location>
</feature>
<proteinExistence type="predicted"/>
<dbReference type="InterPro" id="IPR001699">
    <property type="entry name" value="TF_T-box"/>
</dbReference>
<feature type="compositionally biased region" description="Polar residues" evidence="6">
    <location>
        <begin position="411"/>
        <end position="421"/>
    </location>
</feature>
<evidence type="ECO:0000256" key="2">
    <source>
        <dbReference type="ARBA" id="ARBA00023125"/>
    </source>
</evidence>
<reference evidence="8 9" key="1">
    <citation type="journal article" date="2016" name="Genome Biol. Evol.">
        <title>Gene Family Evolution Reflects Adaptation to Soil Environmental Stressors in the Genome of the Collembolan Orchesella cincta.</title>
        <authorList>
            <person name="Faddeeva-Vakhrusheva A."/>
            <person name="Derks M.F."/>
            <person name="Anvar S.Y."/>
            <person name="Agamennone V."/>
            <person name="Suring W."/>
            <person name="Smit S."/>
            <person name="van Straalen N.M."/>
            <person name="Roelofs D."/>
        </authorList>
    </citation>
    <scope>NUCLEOTIDE SEQUENCE [LARGE SCALE GENOMIC DNA]</scope>
    <source>
        <tissue evidence="8">Mixed pool</tissue>
    </source>
</reference>
<feature type="compositionally biased region" description="Low complexity" evidence="6">
    <location>
        <begin position="428"/>
        <end position="447"/>
    </location>
</feature>
<dbReference type="FunFam" id="2.60.40.820:FF:000008">
    <property type="entry name" value="T-box transcription factor TBX20"/>
    <property type="match status" value="1"/>
</dbReference>
<dbReference type="AlphaFoldDB" id="A0A1D2NCS6"/>
<dbReference type="InterPro" id="IPR036960">
    <property type="entry name" value="T-box_sf"/>
</dbReference>
<dbReference type="PANTHER" id="PTHR11267:SF190">
    <property type="entry name" value="T-BOX TRANSCRIPTION FACTOR TBX20"/>
    <property type="match status" value="1"/>
</dbReference>
<evidence type="ECO:0000256" key="5">
    <source>
        <dbReference type="PROSITE-ProRule" id="PRU00201"/>
    </source>
</evidence>
<feature type="region of interest" description="Disordered" evidence="6">
    <location>
        <begin position="329"/>
        <end position="364"/>
    </location>
</feature>
<feature type="compositionally biased region" description="Gly residues" evidence="6">
    <location>
        <begin position="339"/>
        <end position="358"/>
    </location>
</feature>
<dbReference type="OrthoDB" id="7442607at2759"/>
<dbReference type="PRINTS" id="PR00937">
    <property type="entry name" value="TBOX"/>
</dbReference>
<evidence type="ECO:0000256" key="3">
    <source>
        <dbReference type="ARBA" id="ARBA00023163"/>
    </source>
</evidence>
<dbReference type="PROSITE" id="PS50252">
    <property type="entry name" value="TBOX_3"/>
    <property type="match status" value="1"/>
</dbReference>